<keyword evidence="4" id="KW-0804">Transcription</keyword>
<comment type="similarity">
    <text evidence="1">Belongs to the DtxR/MntR family.</text>
</comment>
<dbReference type="PANTHER" id="PTHR33238:SF7">
    <property type="entry name" value="IRON-DEPENDENT TRANSCRIPTIONAL REGULATOR"/>
    <property type="match status" value="1"/>
</dbReference>
<dbReference type="Proteomes" id="UP000886890">
    <property type="component" value="Unassembled WGS sequence"/>
</dbReference>
<dbReference type="InterPro" id="IPR050536">
    <property type="entry name" value="DtxR_MntR_Metal-Reg"/>
</dbReference>
<dbReference type="SUPFAM" id="SSF46785">
    <property type="entry name" value="Winged helix' DNA-binding domain"/>
    <property type="match status" value="1"/>
</dbReference>
<dbReference type="PANTHER" id="PTHR33238">
    <property type="entry name" value="IRON (METAL) DEPENDENT REPRESSOR, DTXR FAMILY"/>
    <property type="match status" value="1"/>
</dbReference>
<keyword evidence="2" id="KW-0805">Transcription regulation</keyword>
<dbReference type="GO" id="GO:0046914">
    <property type="term" value="F:transition metal ion binding"/>
    <property type="evidence" value="ECO:0007669"/>
    <property type="project" value="InterPro"/>
</dbReference>
<dbReference type="Gene3D" id="1.10.10.10">
    <property type="entry name" value="Winged helix-like DNA-binding domain superfamily/Winged helix DNA-binding domain"/>
    <property type="match status" value="1"/>
</dbReference>
<name>A0A9D1XEP4_9FIRM</name>
<evidence type="ECO:0000256" key="2">
    <source>
        <dbReference type="ARBA" id="ARBA00023015"/>
    </source>
</evidence>
<reference evidence="6" key="2">
    <citation type="submission" date="2021-04" db="EMBL/GenBank/DDBJ databases">
        <authorList>
            <person name="Gilroy R."/>
        </authorList>
    </citation>
    <scope>NUCLEOTIDE SEQUENCE</scope>
    <source>
        <strain evidence="6">CHK183-1962</strain>
    </source>
</reference>
<dbReference type="InterPro" id="IPR001367">
    <property type="entry name" value="Fe_dep_repressor"/>
</dbReference>
<dbReference type="GO" id="GO:0003700">
    <property type="term" value="F:DNA-binding transcription factor activity"/>
    <property type="evidence" value="ECO:0007669"/>
    <property type="project" value="InterPro"/>
</dbReference>
<dbReference type="AlphaFoldDB" id="A0A9D1XEP4"/>
<accession>A0A9D1XEP4</accession>
<evidence type="ECO:0000256" key="4">
    <source>
        <dbReference type="ARBA" id="ARBA00023163"/>
    </source>
</evidence>
<dbReference type="GO" id="GO:0003677">
    <property type="term" value="F:DNA binding"/>
    <property type="evidence" value="ECO:0007669"/>
    <property type="project" value="UniProtKB-KW"/>
</dbReference>
<comment type="caution">
    <text evidence="6">The sequence shown here is derived from an EMBL/GenBank/DDBJ whole genome shotgun (WGS) entry which is preliminary data.</text>
</comment>
<evidence type="ECO:0000313" key="6">
    <source>
        <dbReference type="EMBL" id="HIX76580.1"/>
    </source>
</evidence>
<organism evidence="6 7">
    <name type="scientific">Candidatus Fusicatenibacter merdavium</name>
    <dbReference type="NCBI Taxonomy" id="2838600"/>
    <lineage>
        <taxon>Bacteria</taxon>
        <taxon>Bacillati</taxon>
        <taxon>Bacillota</taxon>
        <taxon>Clostridia</taxon>
        <taxon>Lachnospirales</taxon>
        <taxon>Lachnospiraceae</taxon>
        <taxon>Fusicatenibacter</taxon>
    </lineage>
</organism>
<dbReference type="GO" id="GO:0046983">
    <property type="term" value="F:protein dimerization activity"/>
    <property type="evidence" value="ECO:0007669"/>
    <property type="project" value="InterPro"/>
</dbReference>
<dbReference type="InterPro" id="IPR036388">
    <property type="entry name" value="WH-like_DNA-bd_sf"/>
</dbReference>
<proteinExistence type="inferred from homology"/>
<keyword evidence="3" id="KW-0238">DNA-binding</keyword>
<feature type="domain" description="HTH dtxR-type" evidence="5">
    <location>
        <begin position="1"/>
        <end position="64"/>
    </location>
</feature>
<dbReference type="SMART" id="SM00529">
    <property type="entry name" value="HTH_DTXR"/>
    <property type="match status" value="1"/>
</dbReference>
<dbReference type="SUPFAM" id="SSF47979">
    <property type="entry name" value="Iron-dependent repressor protein, dimerization domain"/>
    <property type="match status" value="1"/>
</dbReference>
<reference evidence="6" key="1">
    <citation type="journal article" date="2021" name="PeerJ">
        <title>Extensive microbial diversity within the chicken gut microbiome revealed by metagenomics and culture.</title>
        <authorList>
            <person name="Gilroy R."/>
            <person name="Ravi A."/>
            <person name="Getino M."/>
            <person name="Pursley I."/>
            <person name="Horton D.L."/>
            <person name="Alikhan N.F."/>
            <person name="Baker D."/>
            <person name="Gharbi K."/>
            <person name="Hall N."/>
            <person name="Watson M."/>
            <person name="Adriaenssens E.M."/>
            <person name="Foster-Nyarko E."/>
            <person name="Jarju S."/>
            <person name="Secka A."/>
            <person name="Antonio M."/>
            <person name="Oren A."/>
            <person name="Chaudhuri R.R."/>
            <person name="La Ragione R."/>
            <person name="Hildebrand F."/>
            <person name="Pallen M.J."/>
        </authorList>
    </citation>
    <scope>NUCLEOTIDE SEQUENCE</scope>
    <source>
        <strain evidence="6">CHK183-1962</strain>
    </source>
</reference>
<dbReference type="Gene3D" id="1.10.60.10">
    <property type="entry name" value="Iron dependent repressor, metal binding and dimerisation domain"/>
    <property type="match status" value="1"/>
</dbReference>
<evidence type="ECO:0000256" key="3">
    <source>
        <dbReference type="ARBA" id="ARBA00023125"/>
    </source>
</evidence>
<dbReference type="Pfam" id="PF01325">
    <property type="entry name" value="Fe_dep_repress"/>
    <property type="match status" value="1"/>
</dbReference>
<sequence length="127" mass="14298">MKIQESAENYLETILRLSERLPHVRSIDIVNELEFSKPSVSVAMKNLRQNGYILMDSDGYITLTEAGMAIAAKIYERHKILTSVLTQLGVDPEIAAQDACRIEHVISDSSFQAIKKHIKQKEGKSLQ</sequence>
<dbReference type="InterPro" id="IPR022689">
    <property type="entry name" value="Iron_dep_repressor"/>
</dbReference>
<dbReference type="EMBL" id="DXEK01000050">
    <property type="protein sequence ID" value="HIX76580.1"/>
    <property type="molecule type" value="Genomic_DNA"/>
</dbReference>
<dbReference type="Pfam" id="PF02742">
    <property type="entry name" value="Fe_dep_repr_C"/>
    <property type="match status" value="1"/>
</dbReference>
<evidence type="ECO:0000313" key="7">
    <source>
        <dbReference type="Proteomes" id="UP000886890"/>
    </source>
</evidence>
<evidence type="ECO:0000259" key="5">
    <source>
        <dbReference type="PROSITE" id="PS50944"/>
    </source>
</evidence>
<dbReference type="InterPro" id="IPR036421">
    <property type="entry name" value="Fe_dep_repressor_sf"/>
</dbReference>
<gene>
    <name evidence="6" type="ORF">H9734_03145</name>
</gene>
<evidence type="ECO:0000256" key="1">
    <source>
        <dbReference type="ARBA" id="ARBA00007871"/>
    </source>
</evidence>
<dbReference type="InterPro" id="IPR036390">
    <property type="entry name" value="WH_DNA-bd_sf"/>
</dbReference>
<dbReference type="InterPro" id="IPR022687">
    <property type="entry name" value="HTH_DTXR"/>
</dbReference>
<protein>
    <submittedName>
        <fullName evidence="6">Metal-dependent transcriptional regulator</fullName>
    </submittedName>
</protein>
<dbReference type="PROSITE" id="PS50944">
    <property type="entry name" value="HTH_DTXR"/>
    <property type="match status" value="1"/>
</dbReference>